<dbReference type="InterPro" id="IPR036457">
    <property type="entry name" value="PPM-type-like_dom_sf"/>
</dbReference>
<evidence type="ECO:0000313" key="10">
    <source>
        <dbReference type="EMBL" id="MDC3420539.1"/>
    </source>
</evidence>
<dbReference type="PROSITE" id="PS51746">
    <property type="entry name" value="PPM_2"/>
    <property type="match status" value="1"/>
</dbReference>
<keyword evidence="11" id="KW-1185">Reference proteome</keyword>
<dbReference type="SUPFAM" id="SSF81606">
    <property type="entry name" value="PP2C-like"/>
    <property type="match status" value="1"/>
</dbReference>
<comment type="caution">
    <text evidence="10">The sequence shown here is derived from an EMBL/GenBank/DDBJ whole genome shotgun (WGS) entry which is preliminary data.</text>
</comment>
<reference evidence="10" key="1">
    <citation type="submission" date="2022-06" db="EMBL/GenBank/DDBJ databases">
        <title>Aquibacillus sp. a new bacterium isolated from soil saline samples.</title>
        <authorList>
            <person name="Galisteo C."/>
            <person name="De La Haba R."/>
            <person name="Sanchez-Porro C."/>
            <person name="Ventosa A."/>
        </authorList>
    </citation>
    <scope>NUCLEOTIDE SEQUENCE</scope>
    <source>
        <strain evidence="10">JCM 12387</strain>
    </source>
</reference>
<evidence type="ECO:0000259" key="9">
    <source>
        <dbReference type="PROSITE" id="PS51746"/>
    </source>
</evidence>
<dbReference type="SMART" id="SM00332">
    <property type="entry name" value="PP2Cc"/>
    <property type="match status" value="1"/>
</dbReference>
<dbReference type="AlphaFoldDB" id="A0A9X3WNH2"/>
<keyword evidence="5" id="KW-0904">Protein phosphatase</keyword>
<dbReference type="Gene3D" id="3.60.40.10">
    <property type="entry name" value="PPM-type phosphatase domain"/>
    <property type="match status" value="1"/>
</dbReference>
<organism evidence="10 11">
    <name type="scientific">Aquibacillus koreensis</name>
    <dbReference type="NCBI Taxonomy" id="279446"/>
    <lineage>
        <taxon>Bacteria</taxon>
        <taxon>Bacillati</taxon>
        <taxon>Bacillota</taxon>
        <taxon>Bacilli</taxon>
        <taxon>Bacillales</taxon>
        <taxon>Bacillaceae</taxon>
        <taxon>Aquibacillus</taxon>
    </lineage>
</organism>
<dbReference type="GO" id="GO:0004722">
    <property type="term" value="F:protein serine/threonine phosphatase activity"/>
    <property type="evidence" value="ECO:0007669"/>
    <property type="project" value="UniProtKB-EC"/>
</dbReference>
<proteinExistence type="predicted"/>
<dbReference type="Pfam" id="PF13672">
    <property type="entry name" value="PP2C_2"/>
    <property type="match status" value="1"/>
</dbReference>
<dbReference type="InterPro" id="IPR001932">
    <property type="entry name" value="PPM-type_phosphatase-like_dom"/>
</dbReference>
<keyword evidence="6" id="KW-0464">Manganese</keyword>
<dbReference type="GO" id="GO:0046872">
    <property type="term" value="F:metal ion binding"/>
    <property type="evidence" value="ECO:0007669"/>
    <property type="project" value="UniProtKB-KW"/>
</dbReference>
<evidence type="ECO:0000256" key="5">
    <source>
        <dbReference type="ARBA" id="ARBA00022912"/>
    </source>
</evidence>
<evidence type="ECO:0000256" key="4">
    <source>
        <dbReference type="ARBA" id="ARBA00022801"/>
    </source>
</evidence>
<dbReference type="CDD" id="cd00143">
    <property type="entry name" value="PP2Cc"/>
    <property type="match status" value="1"/>
</dbReference>
<dbReference type="InterPro" id="IPR015655">
    <property type="entry name" value="PP2C"/>
</dbReference>
<dbReference type="Proteomes" id="UP001145072">
    <property type="component" value="Unassembled WGS sequence"/>
</dbReference>
<protein>
    <recommendedName>
        <fullName evidence="2">protein-serine/threonine phosphatase</fullName>
        <ecNumber evidence="2">3.1.3.16</ecNumber>
    </recommendedName>
</protein>
<keyword evidence="4" id="KW-0378">Hydrolase</keyword>
<dbReference type="PANTHER" id="PTHR47992">
    <property type="entry name" value="PROTEIN PHOSPHATASE"/>
    <property type="match status" value="1"/>
</dbReference>
<comment type="catalytic activity">
    <reaction evidence="7">
        <text>O-phospho-L-seryl-[protein] + H2O = L-seryl-[protein] + phosphate</text>
        <dbReference type="Rhea" id="RHEA:20629"/>
        <dbReference type="Rhea" id="RHEA-COMP:9863"/>
        <dbReference type="Rhea" id="RHEA-COMP:11604"/>
        <dbReference type="ChEBI" id="CHEBI:15377"/>
        <dbReference type="ChEBI" id="CHEBI:29999"/>
        <dbReference type="ChEBI" id="CHEBI:43474"/>
        <dbReference type="ChEBI" id="CHEBI:83421"/>
        <dbReference type="EC" id="3.1.3.16"/>
    </reaction>
</comment>
<dbReference type="NCBIfam" id="NF033484">
    <property type="entry name" value="Stp1_PP2C_phos"/>
    <property type="match status" value="1"/>
</dbReference>
<evidence type="ECO:0000313" key="11">
    <source>
        <dbReference type="Proteomes" id="UP001145072"/>
    </source>
</evidence>
<comment type="cofactor">
    <cofactor evidence="1">
        <name>Mn(2+)</name>
        <dbReference type="ChEBI" id="CHEBI:29035"/>
    </cofactor>
</comment>
<dbReference type="FunFam" id="3.60.40.10:FF:000002">
    <property type="entry name" value="Serine/threonine phosphatase stp"/>
    <property type="match status" value="1"/>
</dbReference>
<feature type="domain" description="PPM-type phosphatase" evidence="9">
    <location>
        <begin position="2"/>
        <end position="242"/>
    </location>
</feature>
<evidence type="ECO:0000256" key="6">
    <source>
        <dbReference type="ARBA" id="ARBA00023211"/>
    </source>
</evidence>
<accession>A0A9X3WNH2</accession>
<dbReference type="SMART" id="SM00331">
    <property type="entry name" value="PP2C_SIG"/>
    <property type="match status" value="1"/>
</dbReference>
<comment type="catalytic activity">
    <reaction evidence="8">
        <text>O-phospho-L-threonyl-[protein] + H2O = L-threonyl-[protein] + phosphate</text>
        <dbReference type="Rhea" id="RHEA:47004"/>
        <dbReference type="Rhea" id="RHEA-COMP:11060"/>
        <dbReference type="Rhea" id="RHEA-COMP:11605"/>
        <dbReference type="ChEBI" id="CHEBI:15377"/>
        <dbReference type="ChEBI" id="CHEBI:30013"/>
        <dbReference type="ChEBI" id="CHEBI:43474"/>
        <dbReference type="ChEBI" id="CHEBI:61977"/>
        <dbReference type="EC" id="3.1.3.16"/>
    </reaction>
</comment>
<name>A0A9X3WNH2_9BACI</name>
<evidence type="ECO:0000256" key="2">
    <source>
        <dbReference type="ARBA" id="ARBA00013081"/>
    </source>
</evidence>
<evidence type="ECO:0000256" key="8">
    <source>
        <dbReference type="ARBA" id="ARBA00048336"/>
    </source>
</evidence>
<evidence type="ECO:0000256" key="1">
    <source>
        <dbReference type="ARBA" id="ARBA00001936"/>
    </source>
</evidence>
<evidence type="ECO:0000256" key="7">
    <source>
        <dbReference type="ARBA" id="ARBA00047761"/>
    </source>
</evidence>
<evidence type="ECO:0000256" key="3">
    <source>
        <dbReference type="ARBA" id="ARBA00022723"/>
    </source>
</evidence>
<gene>
    <name evidence="10" type="ORF">NC661_09190</name>
</gene>
<sequence length="251" mass="27893">MNGYFLTDKGKVRDHNEDAGGFFFNAQQQALAVIADGMGGHKAGDVASQMVIESLKEKWNEMTTIVSPDQAENWLSECITETNHLVYGHAKEHEDCAGMGTTIVAVICTVDFITIAHIGDSRCYLYNAQGFKQVTEDHSLVNELVRSGQITKDDAEYHPRKNVLLKALGTEQNVQVDIQTIGWEPHNKLLLCSDGLSNKISEIELDTYIDESLNIEETAHKFIELANERGGEDNISIVLVEHNDSQEEGEL</sequence>
<dbReference type="EC" id="3.1.3.16" evidence="2"/>
<keyword evidence="3" id="KW-0479">Metal-binding</keyword>
<dbReference type="EMBL" id="JAMQJZ010000006">
    <property type="protein sequence ID" value="MDC3420539.1"/>
    <property type="molecule type" value="Genomic_DNA"/>
</dbReference>